<name>A0A182JD52_ANOAO</name>
<reference evidence="1" key="1">
    <citation type="submission" date="2022-08" db="UniProtKB">
        <authorList>
            <consortium name="EnsemblMetazoa"/>
        </authorList>
    </citation>
    <scope>IDENTIFICATION</scope>
    <source>
        <strain evidence="1">EBRO</strain>
    </source>
</reference>
<dbReference type="EnsemblMetazoa" id="AATE015851-RA">
    <property type="protein sequence ID" value="AATE015851-PA.1"/>
    <property type="gene ID" value="AATE015851"/>
</dbReference>
<accession>A0A182JD52</accession>
<dbReference type="AlphaFoldDB" id="A0A182JD52"/>
<proteinExistence type="predicted"/>
<dbReference type="STRING" id="41427.A0A182JD52"/>
<evidence type="ECO:0000313" key="1">
    <source>
        <dbReference type="EnsemblMetazoa" id="AATE015851-PA.1"/>
    </source>
</evidence>
<protein>
    <submittedName>
        <fullName evidence="1">Uncharacterized protein</fullName>
    </submittedName>
</protein>
<sequence length="161" mass="17196">MKALAMVVLVLAAFVGNGSALLCRNCISSSSFKECESMGDVQQCDANIVNANHAIHSGDNPTLSPGNGTAFKCYRIQISGMHPNGTVNGIRSYARGCTFNRSIDNNGGATRDNNVGTRSDDNHCARSDNRCRICDNNGGATRDNNVGTRCDNNHCAESHNR</sequence>
<organism evidence="1">
    <name type="scientific">Anopheles atroparvus</name>
    <name type="common">European mosquito</name>
    <dbReference type="NCBI Taxonomy" id="41427"/>
    <lineage>
        <taxon>Eukaryota</taxon>
        <taxon>Metazoa</taxon>
        <taxon>Ecdysozoa</taxon>
        <taxon>Arthropoda</taxon>
        <taxon>Hexapoda</taxon>
        <taxon>Insecta</taxon>
        <taxon>Pterygota</taxon>
        <taxon>Neoptera</taxon>
        <taxon>Endopterygota</taxon>
        <taxon>Diptera</taxon>
        <taxon>Nematocera</taxon>
        <taxon>Culicoidea</taxon>
        <taxon>Culicidae</taxon>
        <taxon>Anophelinae</taxon>
        <taxon>Anopheles</taxon>
    </lineage>
</organism>
<dbReference type="VEuPathDB" id="VectorBase:AATE015851"/>